<dbReference type="EMBL" id="JARAKH010000035">
    <property type="protein sequence ID" value="KAK8384296.1"/>
    <property type="molecule type" value="Genomic_DNA"/>
</dbReference>
<dbReference type="InterPro" id="IPR052667">
    <property type="entry name" value="E3_ubiquitin-ligase_RING"/>
</dbReference>
<dbReference type="PANTHER" id="PTHR47156:SF10">
    <property type="entry name" value="E3 UBIQUITIN-PROTEIN LIGASE TRIM-21-RELATED"/>
    <property type="match status" value="1"/>
</dbReference>
<comment type="caution">
    <text evidence="8">The sequence shown here is derived from an EMBL/GenBank/DDBJ whole genome shotgun (WGS) entry which is preliminary data.</text>
</comment>
<keyword evidence="2 4" id="KW-0863">Zinc-finger</keyword>
<keyword evidence="9" id="KW-1185">Reference proteome</keyword>
<dbReference type="SUPFAM" id="SSF50891">
    <property type="entry name" value="Cyclophilin-like"/>
    <property type="match status" value="1"/>
</dbReference>
<feature type="compositionally biased region" description="Acidic residues" evidence="6">
    <location>
        <begin position="82"/>
        <end position="98"/>
    </location>
</feature>
<proteinExistence type="predicted"/>
<dbReference type="Gene3D" id="3.30.40.10">
    <property type="entry name" value="Zinc/RING finger domain, C3HC4 (zinc finger)"/>
    <property type="match status" value="1"/>
</dbReference>
<name>A0AAW0T9Z8_SCYPA</name>
<evidence type="ECO:0000313" key="9">
    <source>
        <dbReference type="Proteomes" id="UP001487740"/>
    </source>
</evidence>
<sequence>MNNYTECYVCSSIYSKDEDHRPRIFPCGHSCCTSCVTSLLDQGTEGHLTCPKCRIQHAAPNATPFPFNYDMEGLIQQISQEEQQDDSEITENQEEEAGEPGKAEFIALWESVVDLHFKFNTVTAQIEQAKSNTSQAKHQSLKNQLGEMMADNNEAIRKKAEAEAKYQGLLDESHTIASHLAAVANQLENSVSGREKRAILNVAYSQIREMKRWMKRSEETVASDTTATFSNTVLMSTQGRIKHMAENFGDGEGGACDGGGAGGDVTSSQVAALLEKVQHSLEQLVTYSFMLTAEDLRTMNVDVRGLLEGRKVFGLYQELGVPRCAYLTLENGWLHLYHLRYHPPPYEAHTVQVARYLSPTFSSRLVFLDLAWQGKVQGRVYIHLKMHLPMARQFLMLCSGQLGPSYAGTSLLVMYSQRLWWDYVVGGDYDFNDGSGGAALLRYLDTNDSEPIVPGSVWGRYVSENRRAAQFAISVVSKDRNEDIFGNVDEGLDVLRAALVAMDKYTVNVKECGVVIKP</sequence>
<evidence type="ECO:0000259" key="7">
    <source>
        <dbReference type="PROSITE" id="PS50089"/>
    </source>
</evidence>
<feature type="domain" description="RING-type" evidence="7">
    <location>
        <begin position="7"/>
        <end position="54"/>
    </location>
</feature>
<dbReference type="AlphaFoldDB" id="A0AAW0T9Z8"/>
<evidence type="ECO:0000256" key="5">
    <source>
        <dbReference type="SAM" id="Coils"/>
    </source>
</evidence>
<organism evidence="8 9">
    <name type="scientific">Scylla paramamosain</name>
    <name type="common">Mud crab</name>
    <dbReference type="NCBI Taxonomy" id="85552"/>
    <lineage>
        <taxon>Eukaryota</taxon>
        <taxon>Metazoa</taxon>
        <taxon>Ecdysozoa</taxon>
        <taxon>Arthropoda</taxon>
        <taxon>Crustacea</taxon>
        <taxon>Multicrustacea</taxon>
        <taxon>Malacostraca</taxon>
        <taxon>Eumalacostraca</taxon>
        <taxon>Eucarida</taxon>
        <taxon>Decapoda</taxon>
        <taxon>Pleocyemata</taxon>
        <taxon>Brachyura</taxon>
        <taxon>Eubrachyura</taxon>
        <taxon>Portunoidea</taxon>
        <taxon>Portunidae</taxon>
        <taxon>Portuninae</taxon>
        <taxon>Scylla</taxon>
    </lineage>
</organism>
<dbReference type="InterPro" id="IPR013083">
    <property type="entry name" value="Znf_RING/FYVE/PHD"/>
</dbReference>
<evidence type="ECO:0000256" key="2">
    <source>
        <dbReference type="ARBA" id="ARBA00022771"/>
    </source>
</evidence>
<protein>
    <recommendedName>
        <fullName evidence="7">RING-type domain-containing protein</fullName>
    </recommendedName>
</protein>
<keyword evidence="5" id="KW-0175">Coiled coil</keyword>
<evidence type="ECO:0000256" key="6">
    <source>
        <dbReference type="SAM" id="MobiDB-lite"/>
    </source>
</evidence>
<dbReference type="Proteomes" id="UP001487740">
    <property type="component" value="Unassembled WGS sequence"/>
</dbReference>
<dbReference type="GO" id="GO:0008270">
    <property type="term" value="F:zinc ion binding"/>
    <property type="evidence" value="ECO:0007669"/>
    <property type="project" value="UniProtKB-KW"/>
</dbReference>
<dbReference type="EMBL" id="JARAKH010000035">
    <property type="protein sequence ID" value="KAK8384299.1"/>
    <property type="molecule type" value="Genomic_DNA"/>
</dbReference>
<gene>
    <name evidence="8" type="ORF">O3P69_009221</name>
</gene>
<keyword evidence="1" id="KW-0479">Metal-binding</keyword>
<keyword evidence="3" id="KW-0862">Zinc</keyword>
<dbReference type="Gene3D" id="2.40.100.10">
    <property type="entry name" value="Cyclophilin-like"/>
    <property type="match status" value="1"/>
</dbReference>
<dbReference type="Pfam" id="PF00097">
    <property type="entry name" value="zf-C3HC4"/>
    <property type="match status" value="1"/>
</dbReference>
<feature type="coiled-coil region" evidence="5">
    <location>
        <begin position="138"/>
        <end position="172"/>
    </location>
</feature>
<dbReference type="InterPro" id="IPR018957">
    <property type="entry name" value="Znf_C3HC4_RING-type"/>
</dbReference>
<dbReference type="SUPFAM" id="SSF57850">
    <property type="entry name" value="RING/U-box"/>
    <property type="match status" value="1"/>
</dbReference>
<evidence type="ECO:0000256" key="1">
    <source>
        <dbReference type="ARBA" id="ARBA00022723"/>
    </source>
</evidence>
<evidence type="ECO:0000256" key="3">
    <source>
        <dbReference type="ARBA" id="ARBA00022833"/>
    </source>
</evidence>
<reference evidence="8 9" key="1">
    <citation type="submission" date="2023-03" db="EMBL/GenBank/DDBJ databases">
        <title>High-quality genome of Scylla paramamosain provides insights in environmental adaptation.</title>
        <authorList>
            <person name="Zhang L."/>
        </authorList>
    </citation>
    <scope>NUCLEOTIDE SEQUENCE [LARGE SCALE GENOMIC DNA]</scope>
    <source>
        <strain evidence="8">LZ_2023a</strain>
        <tissue evidence="8">Muscle</tissue>
    </source>
</reference>
<evidence type="ECO:0000313" key="8">
    <source>
        <dbReference type="EMBL" id="KAK8384299.1"/>
    </source>
</evidence>
<accession>A0AAW0T9Z8</accession>
<dbReference type="PANTHER" id="PTHR47156">
    <property type="entry name" value="PROTEIN CBG20824"/>
    <property type="match status" value="1"/>
</dbReference>
<dbReference type="PROSITE" id="PS50089">
    <property type="entry name" value="ZF_RING_2"/>
    <property type="match status" value="1"/>
</dbReference>
<dbReference type="InterPro" id="IPR029000">
    <property type="entry name" value="Cyclophilin-like_dom_sf"/>
</dbReference>
<feature type="region of interest" description="Disordered" evidence="6">
    <location>
        <begin position="80"/>
        <end position="100"/>
    </location>
</feature>
<evidence type="ECO:0000256" key="4">
    <source>
        <dbReference type="PROSITE-ProRule" id="PRU00175"/>
    </source>
</evidence>
<dbReference type="InterPro" id="IPR001841">
    <property type="entry name" value="Znf_RING"/>
</dbReference>
<dbReference type="SMART" id="SM00184">
    <property type="entry name" value="RING"/>
    <property type="match status" value="1"/>
</dbReference>